<evidence type="ECO:0000313" key="4">
    <source>
        <dbReference type="Proteomes" id="UP000198131"/>
    </source>
</evidence>
<name>A0A212TCX2_9BACT</name>
<accession>A0A212TCX2</accession>
<dbReference type="PANTHER" id="PTHR44520:SF2">
    <property type="entry name" value="RESPONSE REGULATOR RCP1"/>
    <property type="match status" value="1"/>
</dbReference>
<dbReference type="EMBL" id="FYEW01000001">
    <property type="protein sequence ID" value="SNC63671.1"/>
    <property type="molecule type" value="Genomic_DNA"/>
</dbReference>
<protein>
    <submittedName>
        <fullName evidence="3">Response regulator receiver domain-containing protein</fullName>
    </submittedName>
</protein>
<feature type="domain" description="Response regulatory" evidence="2">
    <location>
        <begin position="35"/>
        <end position="162"/>
    </location>
</feature>
<evidence type="ECO:0000256" key="1">
    <source>
        <dbReference type="PROSITE-ProRule" id="PRU00169"/>
    </source>
</evidence>
<proteinExistence type="predicted"/>
<dbReference type="InterPro" id="IPR011006">
    <property type="entry name" value="CheY-like_superfamily"/>
</dbReference>
<dbReference type="InterPro" id="IPR052893">
    <property type="entry name" value="TCS_response_regulator"/>
</dbReference>
<dbReference type="InterPro" id="IPR001789">
    <property type="entry name" value="Sig_transdc_resp-reg_receiver"/>
</dbReference>
<gene>
    <name evidence="3" type="ORF">SAMN06265337_0926</name>
</gene>
<evidence type="ECO:0000259" key="2">
    <source>
        <dbReference type="PROSITE" id="PS50110"/>
    </source>
</evidence>
<sequence>MASVISFISLTSRFGLSVGLYYAGHLVVRMQKLTCTMLVDDDQTTNYLNRKLLERLAISDRILVAHNGQEALDILTNTCHHATPSCPVLIFLDIKMPVMNGFEFMEAYLQLPLAQQHSIIIVILTTSLHPVDMQRISQLPVSGFLSKPLSREHIDSVLQEHFARQLPA</sequence>
<keyword evidence="1" id="KW-0597">Phosphoprotein</keyword>
<dbReference type="AlphaFoldDB" id="A0A212TCX2"/>
<dbReference type="GO" id="GO:0000160">
    <property type="term" value="P:phosphorelay signal transduction system"/>
    <property type="evidence" value="ECO:0007669"/>
    <property type="project" value="InterPro"/>
</dbReference>
<dbReference type="PROSITE" id="PS50110">
    <property type="entry name" value="RESPONSE_REGULATORY"/>
    <property type="match status" value="1"/>
</dbReference>
<dbReference type="SUPFAM" id="SSF52172">
    <property type="entry name" value="CheY-like"/>
    <property type="match status" value="1"/>
</dbReference>
<dbReference type="Gene3D" id="3.40.50.2300">
    <property type="match status" value="1"/>
</dbReference>
<evidence type="ECO:0000313" key="3">
    <source>
        <dbReference type="EMBL" id="SNC63671.1"/>
    </source>
</evidence>
<dbReference type="Proteomes" id="UP000198131">
    <property type="component" value="Unassembled WGS sequence"/>
</dbReference>
<reference evidence="4" key="1">
    <citation type="submission" date="2017-06" db="EMBL/GenBank/DDBJ databases">
        <authorList>
            <person name="Varghese N."/>
            <person name="Submissions S."/>
        </authorList>
    </citation>
    <scope>NUCLEOTIDE SEQUENCE [LARGE SCALE GENOMIC DNA]</scope>
    <source>
        <strain evidence="4">DSM 11116</strain>
    </source>
</reference>
<dbReference type="SMART" id="SM00448">
    <property type="entry name" value="REC"/>
    <property type="match status" value="1"/>
</dbReference>
<dbReference type="Pfam" id="PF00072">
    <property type="entry name" value="Response_reg"/>
    <property type="match status" value="1"/>
</dbReference>
<dbReference type="PANTHER" id="PTHR44520">
    <property type="entry name" value="RESPONSE REGULATOR RCP1-RELATED"/>
    <property type="match status" value="1"/>
</dbReference>
<organism evidence="3 4">
    <name type="scientific">Hymenobacter gelipurpurascens</name>
    <dbReference type="NCBI Taxonomy" id="89968"/>
    <lineage>
        <taxon>Bacteria</taxon>
        <taxon>Pseudomonadati</taxon>
        <taxon>Bacteroidota</taxon>
        <taxon>Cytophagia</taxon>
        <taxon>Cytophagales</taxon>
        <taxon>Hymenobacteraceae</taxon>
        <taxon>Hymenobacter</taxon>
    </lineage>
</organism>
<feature type="modified residue" description="4-aspartylphosphate" evidence="1">
    <location>
        <position position="93"/>
    </location>
</feature>
<keyword evidence="4" id="KW-1185">Reference proteome</keyword>